<feature type="compositionally biased region" description="Gly residues" evidence="1">
    <location>
        <begin position="1040"/>
        <end position="1049"/>
    </location>
</feature>
<feature type="region of interest" description="Disordered" evidence="1">
    <location>
        <begin position="215"/>
        <end position="253"/>
    </location>
</feature>
<dbReference type="InterPro" id="IPR038564">
    <property type="entry name" value="Maf1_sf"/>
</dbReference>
<feature type="compositionally biased region" description="Basic and acidic residues" evidence="1">
    <location>
        <begin position="497"/>
        <end position="511"/>
    </location>
</feature>
<feature type="compositionally biased region" description="Basic and acidic residues" evidence="1">
    <location>
        <begin position="1087"/>
        <end position="1103"/>
    </location>
</feature>
<dbReference type="EMBL" id="LWDF02000086">
    <property type="protein sequence ID" value="KAE8258018.1"/>
    <property type="molecule type" value="Genomic_DNA"/>
</dbReference>
<dbReference type="Gene3D" id="3.40.1000.50">
    <property type="entry name" value="Repressor of RNA polymerase III transcription Maf1"/>
    <property type="match status" value="4"/>
</dbReference>
<dbReference type="PANTHER" id="PTHR22504:SF0">
    <property type="entry name" value="REPRESSOR OF RNA POLYMERASE III TRANSCRIPTION MAF1 HOMOLOG"/>
    <property type="match status" value="1"/>
</dbReference>
<evidence type="ECO:0000313" key="2">
    <source>
        <dbReference type="EMBL" id="KAE8258018.1"/>
    </source>
</evidence>
<feature type="region of interest" description="Disordered" evidence="1">
    <location>
        <begin position="170"/>
        <end position="200"/>
    </location>
</feature>
<feature type="compositionally biased region" description="Basic and acidic residues" evidence="1">
    <location>
        <begin position="308"/>
        <end position="317"/>
    </location>
</feature>
<feature type="compositionally biased region" description="Low complexity" evidence="1">
    <location>
        <begin position="555"/>
        <end position="571"/>
    </location>
</feature>
<dbReference type="GO" id="GO:0016480">
    <property type="term" value="P:negative regulation of transcription by RNA polymerase III"/>
    <property type="evidence" value="ECO:0007669"/>
    <property type="project" value="InterPro"/>
</dbReference>
<sequence length="1103" mass="113454">MKYLDYPQFAELSRALTFTSSECTVFTRIEAYSCKPVAQEKRLYKHIQRIYAPEVAARKYGYALESHDDEDDDHSHDEHHHQHRSTASPRIGFSINPSSSSIPPHLADSPFGNLTQSSTARKLLFTVIATLNAAFPDHDFADIPVSTFRREPSPAYVVHSLSSTLQSLRRNAAGNNPDAPAAAAAATSPTNPGTSAARSSTAFLSAAPRTFAGLPTSFDSSPTPFNATGSSSSSTGPSRGGIGSPSIAATLSPPGHLAQLSLSERAPPSTSFSASSAALASSTVPPAIDLPPPVSNAQSSTYPSHPRAAHDPTDQRHAPFSRSPISPRLAGTTSPRMGSAASAAISYPSPSHLPAAINAATHPALASILDDIMCVEECEVYSFHPDIEYDPHASADDDEERLLGAVGDGAGGGLGLFEEEVADDGGIDIGPANDGGGSDNSAYGRTARRWGPKGANAEGVYAYEHDDLEDIAEQFGEDEVEDDGDPMRPEQMARSLRAKERVTEAGRRAVNDDDDEEMGEADDALLFDEDVYGQGLSGTQTPRAPDHTQVRPDLSSDVSSSTLFSSSSSSSANLDGDTSMGDSESLGRSVGQHSSPSKARVLGPADRSQLGAWGRPVSNATKDRDRDEDDEDDEDEFLSDADLYSDTSDRSAVVAAEKEDEDDAAGLLWATYAFFYNKRLKRVLFVSVWARTNAGVEAHAAAAAAAARARERVLRMSTSPRGGPSSSSIGFGTSTGQNISSSWPGPGGGKASSWSGMSPAQRAISASTQTSSGGAAGGGFAAKASRSSGTSPTHKKGGDPSKAATAGASSYSSSSSSSSSRKSSGRKESSLSKKTRREASAVGAVRGVTAAAAAATVGRRRRSSLGQSVITSMEAVEREGSTSRGTTPIATPIATSSTGATTITAASAGTATTSLNVPGGGAGGGGEQSVAVSSLPAPLVVDVLRGVPTSRNGTPPPPSARSPFPHASPRKPGDVPGAAASSTTTATAPVNVPGPRSQVGVATSTGEDTSFSIPSSWQSNTSSSPIPISSAMSGSNSNNSGGGGGGGRSFYGSMPSLDGAVLSARAGGGTPGTSAQVPVHRQFPKRVHPDQEGDSKRPRVDAE</sequence>
<feature type="compositionally biased region" description="Acidic residues" evidence="1">
    <location>
        <begin position="626"/>
        <end position="639"/>
    </location>
</feature>
<feature type="region of interest" description="Disordered" evidence="1">
    <location>
        <begin position="946"/>
        <end position="1103"/>
    </location>
</feature>
<feature type="region of interest" description="Disordered" evidence="1">
    <location>
        <begin position="716"/>
        <end position="894"/>
    </location>
</feature>
<dbReference type="Pfam" id="PF09174">
    <property type="entry name" value="Maf1"/>
    <property type="match status" value="1"/>
</dbReference>
<evidence type="ECO:0000256" key="1">
    <source>
        <dbReference type="SAM" id="MobiDB-lite"/>
    </source>
</evidence>
<feature type="region of interest" description="Disordered" evidence="1">
    <location>
        <begin position="478"/>
        <end position="642"/>
    </location>
</feature>
<dbReference type="GO" id="GO:0005634">
    <property type="term" value="C:nucleus"/>
    <property type="evidence" value="ECO:0007669"/>
    <property type="project" value="TreeGrafter"/>
</dbReference>
<gene>
    <name evidence="2" type="ORF">A4X13_0g1959</name>
</gene>
<feature type="compositionally biased region" description="Low complexity" evidence="1">
    <location>
        <begin position="840"/>
        <end position="857"/>
    </location>
</feature>
<feature type="compositionally biased region" description="Polar residues" evidence="1">
    <location>
        <begin position="1000"/>
        <end position="1011"/>
    </location>
</feature>
<dbReference type="PANTHER" id="PTHR22504">
    <property type="entry name" value="REPRESSOR OF RNA POLYMERASE III TRANSCRIPTION MAF1"/>
    <property type="match status" value="1"/>
</dbReference>
<organism evidence="2 3">
    <name type="scientific">Tilletia indica</name>
    <dbReference type="NCBI Taxonomy" id="43049"/>
    <lineage>
        <taxon>Eukaryota</taxon>
        <taxon>Fungi</taxon>
        <taxon>Dikarya</taxon>
        <taxon>Basidiomycota</taxon>
        <taxon>Ustilaginomycotina</taxon>
        <taxon>Exobasidiomycetes</taxon>
        <taxon>Tilletiales</taxon>
        <taxon>Tilletiaceae</taxon>
        <taxon>Tilletia</taxon>
    </lineage>
</organism>
<dbReference type="AlphaFoldDB" id="A0A177TML6"/>
<feature type="region of interest" description="Disordered" evidence="1">
    <location>
        <begin position="283"/>
        <end position="343"/>
    </location>
</feature>
<feature type="compositionally biased region" description="Acidic residues" evidence="1">
    <location>
        <begin position="512"/>
        <end position="531"/>
    </location>
</feature>
<feature type="compositionally biased region" description="Low complexity" evidence="1">
    <location>
        <begin position="801"/>
        <end position="822"/>
    </location>
</feature>
<keyword evidence="3" id="KW-1185">Reference proteome</keyword>
<dbReference type="Proteomes" id="UP000077521">
    <property type="component" value="Unassembled WGS sequence"/>
</dbReference>
<feature type="compositionally biased region" description="Low complexity" evidence="1">
    <location>
        <begin position="1012"/>
        <end position="1039"/>
    </location>
</feature>
<feature type="compositionally biased region" description="Low complexity" evidence="1">
    <location>
        <begin position="94"/>
        <end position="104"/>
    </location>
</feature>
<feature type="compositionally biased region" description="Low complexity" evidence="1">
    <location>
        <begin position="228"/>
        <end position="237"/>
    </location>
</feature>
<reference evidence="2" key="2">
    <citation type="journal article" date="2019" name="IMA Fungus">
        <title>Genome sequencing and comparison of five Tilletia species to identify candidate genes for the detection of regulated species infecting wheat.</title>
        <authorList>
            <person name="Nguyen H.D.T."/>
            <person name="Sultana T."/>
            <person name="Kesanakurti P."/>
            <person name="Hambleton S."/>
        </authorList>
    </citation>
    <scope>NUCLEOTIDE SEQUENCE</scope>
    <source>
        <strain evidence="2">DAOMC 236416</strain>
    </source>
</reference>
<dbReference type="GO" id="GO:0000994">
    <property type="term" value="F:RNA polymerase III core binding"/>
    <property type="evidence" value="ECO:0007669"/>
    <property type="project" value="TreeGrafter"/>
</dbReference>
<comment type="caution">
    <text evidence="2">The sequence shown here is derived from an EMBL/GenBank/DDBJ whole genome shotgun (WGS) entry which is preliminary data.</text>
</comment>
<dbReference type="InterPro" id="IPR015257">
    <property type="entry name" value="Maf1"/>
</dbReference>
<protein>
    <submittedName>
        <fullName evidence="2">Uncharacterized protein</fullName>
    </submittedName>
</protein>
<proteinExistence type="predicted"/>
<feature type="compositionally biased region" description="Polar residues" evidence="1">
    <location>
        <begin position="217"/>
        <end position="227"/>
    </location>
</feature>
<feature type="compositionally biased region" description="Low complexity" evidence="1">
    <location>
        <begin position="171"/>
        <end position="197"/>
    </location>
</feature>
<feature type="region of interest" description="Disordered" evidence="1">
    <location>
        <begin position="424"/>
        <end position="450"/>
    </location>
</feature>
<reference evidence="2" key="1">
    <citation type="submission" date="2016-04" db="EMBL/GenBank/DDBJ databases">
        <authorList>
            <person name="Nguyen H.D."/>
            <person name="Samba Siva P."/>
            <person name="Cullis J."/>
            <person name="Levesque C.A."/>
            <person name="Hambleton S."/>
        </authorList>
    </citation>
    <scope>NUCLEOTIDE SEQUENCE</scope>
    <source>
        <strain evidence="2">DAOMC 236416</strain>
    </source>
</reference>
<evidence type="ECO:0000313" key="3">
    <source>
        <dbReference type="Proteomes" id="UP000077521"/>
    </source>
</evidence>
<feature type="compositionally biased region" description="Low complexity" evidence="1">
    <location>
        <begin position="717"/>
        <end position="736"/>
    </location>
</feature>
<feature type="region of interest" description="Disordered" evidence="1">
    <location>
        <begin position="66"/>
        <end position="109"/>
    </location>
</feature>
<accession>A0A177TML6</accession>
<feature type="compositionally biased region" description="Low complexity" evidence="1">
    <location>
        <begin position="763"/>
        <end position="773"/>
    </location>
</feature>
<feature type="compositionally biased region" description="Low complexity" evidence="1">
    <location>
        <begin position="978"/>
        <end position="988"/>
    </location>
</feature>
<name>A0A177TML6_9BASI</name>